<reference evidence="1 2" key="1">
    <citation type="journal article" date="2013" name="Genome Announc.">
        <title>Draft Genome Sequence of Cesiribacter andamanensis Strain AMV16T, Isolated from a Soil Sample from a Mud Volcano in the Andaman Islands, India.</title>
        <authorList>
            <person name="Shivaji S."/>
            <person name="Ara S."/>
            <person name="Begum Z."/>
            <person name="Srinivas T.N."/>
            <person name="Singh A."/>
            <person name="Kumar Pinnaka A."/>
        </authorList>
    </citation>
    <scope>NUCLEOTIDE SEQUENCE [LARGE SCALE GENOMIC DNA]</scope>
    <source>
        <strain evidence="1 2">AMV16</strain>
    </source>
</reference>
<gene>
    <name evidence="1" type="ORF">ADICEAN_01144</name>
</gene>
<dbReference type="EMBL" id="AODQ01000019">
    <property type="protein sequence ID" value="EMR03710.1"/>
    <property type="molecule type" value="Genomic_DNA"/>
</dbReference>
<evidence type="ECO:0000313" key="1">
    <source>
        <dbReference type="EMBL" id="EMR03710.1"/>
    </source>
</evidence>
<organism evidence="1 2">
    <name type="scientific">Cesiribacter andamanensis AMV16</name>
    <dbReference type="NCBI Taxonomy" id="1279009"/>
    <lineage>
        <taxon>Bacteria</taxon>
        <taxon>Pseudomonadati</taxon>
        <taxon>Bacteroidota</taxon>
        <taxon>Cytophagia</taxon>
        <taxon>Cytophagales</taxon>
        <taxon>Cesiribacteraceae</taxon>
        <taxon>Cesiribacter</taxon>
    </lineage>
</organism>
<name>M7NPS1_9BACT</name>
<keyword evidence="2" id="KW-1185">Reference proteome</keyword>
<dbReference type="AlphaFoldDB" id="M7NPS1"/>
<comment type="caution">
    <text evidence="1">The sequence shown here is derived from an EMBL/GenBank/DDBJ whole genome shotgun (WGS) entry which is preliminary data.</text>
</comment>
<evidence type="ECO:0000313" key="2">
    <source>
        <dbReference type="Proteomes" id="UP000011910"/>
    </source>
</evidence>
<sequence length="31" mass="3595">MSPDSAYQFPLADELFVSATALHFLKQYFKE</sequence>
<dbReference type="Proteomes" id="UP000011910">
    <property type="component" value="Unassembled WGS sequence"/>
</dbReference>
<dbReference type="STRING" id="1279009.ADICEAN_01144"/>
<protein>
    <submittedName>
        <fullName evidence="1">Uncharacterized protein</fullName>
    </submittedName>
</protein>
<accession>M7NPS1</accession>
<proteinExistence type="predicted"/>